<dbReference type="Proteomes" id="UP001060919">
    <property type="component" value="Chromosome"/>
</dbReference>
<dbReference type="Gene3D" id="3.20.20.70">
    <property type="entry name" value="Aldolase class I"/>
    <property type="match status" value="1"/>
</dbReference>
<protein>
    <recommendedName>
        <fullName evidence="1">chorismate mutase</fullName>
        <ecNumber evidence="1">5.4.99.5</ecNumber>
    </recommendedName>
</protein>
<keyword evidence="3" id="KW-0175">Coiled coil</keyword>
<keyword evidence="2" id="KW-0808">Transferase</keyword>
<keyword evidence="6" id="KW-1185">Reference proteome</keyword>
<sequence length="356" mass="40908">MKITTWKKNDLNKPMLIAGPCSAESRMQVLETAKKLKEQNLAYFRAGIWKPRTRPGAFEGVGTIGLSWLQEAKKLYQLPICTEVANVKHVYEALKAGMDMLWIGARTSTNPFAVQEIAEALRGVDIPIMVKNPINPDLKLWIGAIERFEKCGIQNIAAIHRGFSIYEKIDYRNQPKWQIAVDLQREYPDMLMICDPSHIGGKRAHILKISQKALDLNFDGLMIETHHQPQEAWTDAAQQITPKQLMETLEQLIIRDKEPTEVALEELEELRGAIRNLDKELIQLLSDRMSISEKIGHYKKLNNMTILQNSQWEKLLDRNMKQAENAHIAQHFTTKLFKLIHQESINVQEQVLTKDN</sequence>
<dbReference type="InterPro" id="IPR036263">
    <property type="entry name" value="Chorismate_II_sf"/>
</dbReference>
<organism evidence="5 6">
    <name type="scientific">Aureispira anguillae</name>
    <dbReference type="NCBI Taxonomy" id="2864201"/>
    <lineage>
        <taxon>Bacteria</taxon>
        <taxon>Pseudomonadati</taxon>
        <taxon>Bacteroidota</taxon>
        <taxon>Saprospiria</taxon>
        <taxon>Saprospirales</taxon>
        <taxon>Saprospiraceae</taxon>
        <taxon>Aureispira</taxon>
    </lineage>
</organism>
<dbReference type="AlphaFoldDB" id="A0A915VKE6"/>
<dbReference type="PANTHER" id="PTHR43018">
    <property type="entry name" value="PHOSPHO-2-DEHYDRO-3-DEOXYHEPTONATE ALDOLASE"/>
    <property type="match status" value="1"/>
</dbReference>
<dbReference type="EC" id="5.4.99.5" evidence="1"/>
<accession>A0A915VKE6</accession>
<proteinExistence type="predicted"/>
<dbReference type="InterPro" id="IPR052899">
    <property type="entry name" value="Class-I_DAHP_synthase"/>
</dbReference>
<dbReference type="InterPro" id="IPR036979">
    <property type="entry name" value="CM_dom_sf"/>
</dbReference>
<evidence type="ECO:0000313" key="6">
    <source>
        <dbReference type="Proteomes" id="UP001060919"/>
    </source>
</evidence>
<dbReference type="InterPro" id="IPR002701">
    <property type="entry name" value="CM_II_prokaryot"/>
</dbReference>
<evidence type="ECO:0000256" key="1">
    <source>
        <dbReference type="ARBA" id="ARBA00012404"/>
    </source>
</evidence>
<name>A0A915VKE6_9BACT</name>
<dbReference type="SUPFAM" id="SSF48600">
    <property type="entry name" value="Chorismate mutase II"/>
    <property type="match status" value="1"/>
</dbReference>
<feature type="coiled-coil region" evidence="3">
    <location>
        <begin position="260"/>
        <end position="287"/>
    </location>
</feature>
<dbReference type="Pfam" id="PF01817">
    <property type="entry name" value="CM_2"/>
    <property type="match status" value="1"/>
</dbReference>
<evidence type="ECO:0000313" key="5">
    <source>
        <dbReference type="EMBL" id="BDS09667.1"/>
    </source>
</evidence>
<dbReference type="PROSITE" id="PS51168">
    <property type="entry name" value="CHORISMATE_MUT_2"/>
    <property type="match status" value="1"/>
</dbReference>
<dbReference type="Gene3D" id="1.20.59.10">
    <property type="entry name" value="Chorismate mutase"/>
    <property type="match status" value="1"/>
</dbReference>
<dbReference type="InterPro" id="IPR006218">
    <property type="entry name" value="DAHP1/KDSA"/>
</dbReference>
<dbReference type="GO" id="GO:0016740">
    <property type="term" value="F:transferase activity"/>
    <property type="evidence" value="ECO:0007669"/>
    <property type="project" value="UniProtKB-KW"/>
</dbReference>
<dbReference type="GO" id="GO:0046417">
    <property type="term" value="P:chorismate metabolic process"/>
    <property type="evidence" value="ECO:0007669"/>
    <property type="project" value="InterPro"/>
</dbReference>
<evidence type="ECO:0000256" key="3">
    <source>
        <dbReference type="SAM" id="Coils"/>
    </source>
</evidence>
<dbReference type="Pfam" id="PF00793">
    <property type="entry name" value="DAHP_synth_1"/>
    <property type="match status" value="1"/>
</dbReference>
<dbReference type="EMBL" id="AP026867">
    <property type="protein sequence ID" value="BDS09667.1"/>
    <property type="molecule type" value="Genomic_DNA"/>
</dbReference>
<dbReference type="PANTHER" id="PTHR43018:SF1">
    <property type="entry name" value="PROTEIN AROA(G)"/>
    <property type="match status" value="1"/>
</dbReference>
<evidence type="ECO:0000259" key="4">
    <source>
        <dbReference type="PROSITE" id="PS51168"/>
    </source>
</evidence>
<evidence type="ECO:0000256" key="2">
    <source>
        <dbReference type="ARBA" id="ARBA00022679"/>
    </source>
</evidence>
<dbReference type="KEGG" id="aup:AsAng_0003710"/>
<dbReference type="SUPFAM" id="SSF51569">
    <property type="entry name" value="Aldolase"/>
    <property type="match status" value="1"/>
</dbReference>
<dbReference type="GO" id="GO:0004106">
    <property type="term" value="F:chorismate mutase activity"/>
    <property type="evidence" value="ECO:0007669"/>
    <property type="project" value="UniProtKB-EC"/>
</dbReference>
<dbReference type="RefSeq" id="WP_264791035.1">
    <property type="nucleotide sequence ID" value="NZ_AP026867.1"/>
</dbReference>
<dbReference type="InterPro" id="IPR013785">
    <property type="entry name" value="Aldolase_TIM"/>
</dbReference>
<feature type="domain" description="Chorismate mutase" evidence="4">
    <location>
        <begin position="261"/>
        <end position="352"/>
    </location>
</feature>
<reference evidence="5" key="1">
    <citation type="submission" date="2022-09" db="EMBL/GenBank/DDBJ databases">
        <title>Aureispira anguillicida sp. nov., isolated from Leptocephalus of Japanese eel Anguilla japonica.</title>
        <authorList>
            <person name="Yuasa K."/>
            <person name="Mekata T."/>
            <person name="Ikunari K."/>
        </authorList>
    </citation>
    <scope>NUCLEOTIDE SEQUENCE</scope>
    <source>
        <strain evidence="5">EL160426</strain>
    </source>
</reference>
<gene>
    <name evidence="5" type="ORF">AsAng_0003710</name>
</gene>
<dbReference type="SMART" id="SM00830">
    <property type="entry name" value="CM_2"/>
    <property type="match status" value="1"/>
</dbReference>